<reference evidence="2" key="1">
    <citation type="submission" date="2018-11" db="EMBL/GenBank/DDBJ databases">
        <authorList>
            <consortium name="Genoscope - CEA"/>
            <person name="William W."/>
        </authorList>
    </citation>
    <scope>NUCLEOTIDE SEQUENCE</scope>
</reference>
<feature type="region of interest" description="Disordered" evidence="1">
    <location>
        <begin position="103"/>
        <end position="130"/>
    </location>
</feature>
<evidence type="ECO:0000256" key="1">
    <source>
        <dbReference type="SAM" id="MobiDB-lite"/>
    </source>
</evidence>
<proteinExistence type="predicted"/>
<dbReference type="EMBL" id="LR031568">
    <property type="protein sequence ID" value="VDC61070.1"/>
    <property type="molecule type" value="Genomic_DNA"/>
</dbReference>
<gene>
    <name evidence="2" type="ORF">BRAA09T38681Z</name>
</gene>
<feature type="compositionally biased region" description="Basic and acidic residues" evidence="1">
    <location>
        <begin position="103"/>
        <end position="118"/>
    </location>
</feature>
<name>A0A3P5YI32_BRACM</name>
<evidence type="ECO:0000313" key="2">
    <source>
        <dbReference type="EMBL" id="VDC61070.1"/>
    </source>
</evidence>
<feature type="compositionally biased region" description="Basic residues" evidence="1">
    <location>
        <begin position="119"/>
        <end position="130"/>
    </location>
</feature>
<organism evidence="2">
    <name type="scientific">Brassica campestris</name>
    <name type="common">Field mustard</name>
    <dbReference type="NCBI Taxonomy" id="3711"/>
    <lineage>
        <taxon>Eukaryota</taxon>
        <taxon>Viridiplantae</taxon>
        <taxon>Streptophyta</taxon>
        <taxon>Embryophyta</taxon>
        <taxon>Tracheophyta</taxon>
        <taxon>Spermatophyta</taxon>
        <taxon>Magnoliopsida</taxon>
        <taxon>eudicotyledons</taxon>
        <taxon>Gunneridae</taxon>
        <taxon>Pentapetalae</taxon>
        <taxon>rosids</taxon>
        <taxon>malvids</taxon>
        <taxon>Brassicales</taxon>
        <taxon>Brassicaceae</taxon>
        <taxon>Brassiceae</taxon>
        <taxon>Brassica</taxon>
    </lineage>
</organism>
<protein>
    <submittedName>
        <fullName evidence="2">Uncharacterized protein</fullName>
    </submittedName>
</protein>
<accession>A0A3P5YI32</accession>
<dbReference type="AlphaFoldDB" id="A0A3P5YI32"/>
<sequence>MMCGREVVPTVVDPLCSLGECKAVLRWDVGYRLRSDKDLMKHDGTGPRLALSGGGGEVCRGGCGKADARESQTYTEVLGYWISSRRSKGQIMLAVKELQVSDGKDATVKRRSDKDMRRRGGARSSRPRLA</sequence>